<organism evidence="2 3">
    <name type="scientific">Folsomia candida</name>
    <name type="common">Springtail</name>
    <dbReference type="NCBI Taxonomy" id="158441"/>
    <lineage>
        <taxon>Eukaryota</taxon>
        <taxon>Metazoa</taxon>
        <taxon>Ecdysozoa</taxon>
        <taxon>Arthropoda</taxon>
        <taxon>Hexapoda</taxon>
        <taxon>Collembola</taxon>
        <taxon>Entomobryomorpha</taxon>
        <taxon>Isotomoidea</taxon>
        <taxon>Isotomidae</taxon>
        <taxon>Proisotominae</taxon>
        <taxon>Folsomia</taxon>
    </lineage>
</organism>
<protein>
    <submittedName>
        <fullName evidence="2">Uncharacterized protein</fullName>
    </submittedName>
</protein>
<keyword evidence="3" id="KW-1185">Reference proteome</keyword>
<accession>A0A226E8L3</accession>
<feature type="coiled-coil region" evidence="1">
    <location>
        <begin position="1"/>
        <end position="28"/>
    </location>
</feature>
<keyword evidence="1" id="KW-0175">Coiled coil</keyword>
<comment type="caution">
    <text evidence="2">The sequence shown here is derived from an EMBL/GenBank/DDBJ whole genome shotgun (WGS) entry which is preliminary data.</text>
</comment>
<evidence type="ECO:0000256" key="1">
    <source>
        <dbReference type="SAM" id="Coils"/>
    </source>
</evidence>
<dbReference type="EMBL" id="LNIX01000005">
    <property type="protein sequence ID" value="OXA53829.1"/>
    <property type="molecule type" value="Genomic_DNA"/>
</dbReference>
<sequence length="328" mass="37410">MSSARTKRRRLQKELETLLNESNVSNNNNSSCNLEISIDNSYCFDDIDGLVDSYSDGYLSYDPLSSSDFDEFVPEFNLKSSLAEWAIQNNITSVAVDQLLHILKKSNPNAGLPSSSKTLLKTPVDYQIQSFANGQYYHFGINRKLKGLTTKSLELQCIRNNTISISLSIDGLPISRSSKKSFWPILGRIADAPARSYVKRIISHNGFFGCERCTTRGIYERTVTFPELNAPLRTDESFRNRDQSEHHQGFSKLLDLGIGMTTQFPLDYLHQICLGITKKMIHIWCKGQIPYKESKQHVDYLSGKLSSYKIYFPVEFNRKPRGINELEY</sequence>
<evidence type="ECO:0000313" key="2">
    <source>
        <dbReference type="EMBL" id="OXA53829.1"/>
    </source>
</evidence>
<gene>
    <name evidence="2" type="ORF">Fcan01_11368</name>
</gene>
<dbReference type="OMA" id="CIRNNTI"/>
<dbReference type="PANTHER" id="PTHR33053">
    <property type="entry name" value="PROTEIN, PUTATIVE-RELATED"/>
    <property type="match status" value="1"/>
</dbReference>
<reference evidence="2 3" key="1">
    <citation type="submission" date="2015-12" db="EMBL/GenBank/DDBJ databases">
        <title>The genome of Folsomia candida.</title>
        <authorList>
            <person name="Faddeeva A."/>
            <person name="Derks M.F."/>
            <person name="Anvar Y."/>
            <person name="Smit S."/>
            <person name="Van Straalen N."/>
            <person name="Roelofs D."/>
        </authorList>
    </citation>
    <scope>NUCLEOTIDE SEQUENCE [LARGE SCALE GENOMIC DNA]</scope>
    <source>
        <strain evidence="2 3">VU population</strain>
        <tissue evidence="2">Whole body</tissue>
    </source>
</reference>
<dbReference type="AlphaFoldDB" id="A0A226E8L3"/>
<name>A0A226E8L3_FOLCA</name>
<dbReference type="OrthoDB" id="10053513at2759"/>
<dbReference type="Proteomes" id="UP000198287">
    <property type="component" value="Unassembled WGS sequence"/>
</dbReference>
<proteinExistence type="predicted"/>
<dbReference type="PANTHER" id="PTHR33053:SF26">
    <property type="entry name" value="TRANSPOSASE DOMAIN-CONTAINING PROTEIN"/>
    <property type="match status" value="1"/>
</dbReference>
<evidence type="ECO:0000313" key="3">
    <source>
        <dbReference type="Proteomes" id="UP000198287"/>
    </source>
</evidence>